<keyword evidence="8" id="KW-0472">Membrane</keyword>
<dbReference type="GO" id="GO:0000139">
    <property type="term" value="C:Golgi membrane"/>
    <property type="evidence" value="ECO:0007669"/>
    <property type="project" value="UniProtKB-SubCell"/>
</dbReference>
<evidence type="ECO:0000256" key="8">
    <source>
        <dbReference type="ARBA" id="ARBA00023136"/>
    </source>
</evidence>
<organism evidence="10">
    <name type="scientific">Phallusia mammillata</name>
    <dbReference type="NCBI Taxonomy" id="59560"/>
    <lineage>
        <taxon>Eukaryota</taxon>
        <taxon>Metazoa</taxon>
        <taxon>Chordata</taxon>
        <taxon>Tunicata</taxon>
        <taxon>Ascidiacea</taxon>
        <taxon>Phlebobranchia</taxon>
        <taxon>Ascidiidae</taxon>
        <taxon>Phallusia</taxon>
    </lineage>
</organism>
<dbReference type="PANTHER" id="PTHR12129">
    <property type="entry name" value="HEPARAN SULFATE 2-O-SULFOTRANSFERASE"/>
    <property type="match status" value="1"/>
</dbReference>
<keyword evidence="5" id="KW-0735">Signal-anchor</keyword>
<accession>A0A6F9DVX6</accession>
<protein>
    <submittedName>
        <fullName evidence="10">Uronyl 2-sulfotransferase-like</fullName>
    </submittedName>
</protein>
<dbReference type="InterPro" id="IPR007734">
    <property type="entry name" value="Heparan_SO4_2-O-STrfase"/>
</dbReference>
<dbReference type="InterPro" id="IPR027417">
    <property type="entry name" value="P-loop_NTPase"/>
</dbReference>
<keyword evidence="9" id="KW-0325">Glycoprotein</keyword>
<reference evidence="10" key="1">
    <citation type="submission" date="2020-04" db="EMBL/GenBank/DDBJ databases">
        <authorList>
            <person name="Neveu A P."/>
        </authorList>
    </citation>
    <scope>NUCLEOTIDE SEQUENCE</scope>
    <source>
        <tissue evidence="10">Whole embryo</tissue>
    </source>
</reference>
<keyword evidence="6" id="KW-1133">Transmembrane helix</keyword>
<evidence type="ECO:0000256" key="1">
    <source>
        <dbReference type="ARBA" id="ARBA00004323"/>
    </source>
</evidence>
<dbReference type="PANTHER" id="PTHR12129:SF15">
    <property type="entry name" value="URONYL 2-SULFOTRANSFERASE"/>
    <property type="match status" value="1"/>
</dbReference>
<sequence>MFVFKSFSVAMKLNQIFWCVLLSTVLFVAFYSYPENSSHKVTSSSRVSSTQKVSRNLTKSKKLFGTELSRLYPVPTRVLHNGRLLYNRVPKCGSSVLAWTLKRLSKTQKFKCMFQVERDLPTKLTLPEQANFTQTFNLLPEFTVYIRHLNFLDFESCNSSNPIYINIIRDPVERAVTTYYYRRFGFAKQSGINQWQKQSLSDELLHMSLEDCVNKKVIKNCLPEDRTMLAYFCGHELQCRRLGPYALQKAKLNVMKHFHVVGLLEDMKNTLKVFEALLPRYFQGVQDVYLTSPEINGTKTHSRVDPPEYIKTLIREYLQPEVEFYEFVRQRFYQQLEKLTRLKLVQ</sequence>
<evidence type="ECO:0000256" key="4">
    <source>
        <dbReference type="ARBA" id="ARBA00022692"/>
    </source>
</evidence>
<evidence type="ECO:0000256" key="2">
    <source>
        <dbReference type="ARBA" id="ARBA00010569"/>
    </source>
</evidence>
<name>A0A6F9DVX6_9ASCI</name>
<dbReference type="InterPro" id="IPR005331">
    <property type="entry name" value="Sulfotransferase"/>
</dbReference>
<gene>
    <name evidence="10" type="primary">Ust-001</name>
</gene>
<dbReference type="Gene3D" id="3.40.50.300">
    <property type="entry name" value="P-loop containing nucleotide triphosphate hydrolases"/>
    <property type="match status" value="1"/>
</dbReference>
<keyword evidence="3 10" id="KW-0808">Transferase</keyword>
<dbReference type="GO" id="GO:0008146">
    <property type="term" value="F:sulfotransferase activity"/>
    <property type="evidence" value="ECO:0007669"/>
    <property type="project" value="InterPro"/>
</dbReference>
<keyword evidence="7" id="KW-0333">Golgi apparatus</keyword>
<evidence type="ECO:0000256" key="6">
    <source>
        <dbReference type="ARBA" id="ARBA00022989"/>
    </source>
</evidence>
<evidence type="ECO:0000256" key="3">
    <source>
        <dbReference type="ARBA" id="ARBA00022679"/>
    </source>
</evidence>
<evidence type="ECO:0000313" key="10">
    <source>
        <dbReference type="EMBL" id="CAB3267572.1"/>
    </source>
</evidence>
<keyword evidence="4" id="KW-0812">Transmembrane</keyword>
<dbReference type="SUPFAM" id="SSF52540">
    <property type="entry name" value="P-loop containing nucleoside triphosphate hydrolases"/>
    <property type="match status" value="1"/>
</dbReference>
<comment type="similarity">
    <text evidence="2">Belongs to the sulfotransferase 3 family.</text>
</comment>
<proteinExistence type="evidence at transcript level"/>
<comment type="subcellular location">
    <subcellularLocation>
        <location evidence="1">Golgi apparatus membrane</location>
        <topology evidence="1">Single-pass type II membrane protein</topology>
    </subcellularLocation>
</comment>
<dbReference type="Pfam" id="PF03567">
    <property type="entry name" value="Sulfotransfer_2"/>
    <property type="match status" value="1"/>
</dbReference>
<evidence type="ECO:0000256" key="7">
    <source>
        <dbReference type="ARBA" id="ARBA00023034"/>
    </source>
</evidence>
<dbReference type="AlphaFoldDB" id="A0A6F9DVX6"/>
<evidence type="ECO:0000256" key="5">
    <source>
        <dbReference type="ARBA" id="ARBA00022968"/>
    </source>
</evidence>
<dbReference type="EMBL" id="LR791710">
    <property type="protein sequence ID" value="CAB3267572.1"/>
    <property type="molecule type" value="mRNA"/>
</dbReference>
<evidence type="ECO:0000256" key="9">
    <source>
        <dbReference type="ARBA" id="ARBA00023180"/>
    </source>
</evidence>